<dbReference type="RefSeq" id="WP_007212906.1">
    <property type="nucleotide sequence ID" value="NZ_CABMLT010000015.1"/>
</dbReference>
<dbReference type="Proteomes" id="UP000325055">
    <property type="component" value="Unassembled WGS sequence"/>
</dbReference>
<name>A0A0P0GKR1_9BACE</name>
<dbReference type="Proteomes" id="UP000061809">
    <property type="component" value="Chromosome"/>
</dbReference>
<dbReference type="EMBL" id="VVYX01000028">
    <property type="protein sequence ID" value="KAA5415741.1"/>
    <property type="molecule type" value="Genomic_DNA"/>
</dbReference>
<reference evidence="6" key="5">
    <citation type="submission" date="2023-08" db="EMBL/GenBank/DDBJ databases">
        <title>Reintroducing virulent viruses to syntetic microbiomes.</title>
        <authorList>
            <person name="Wilde J."/>
            <person name="Boyes R."/>
            <person name="Robinson A.V."/>
            <person name="Daisley B.A."/>
            <person name="Allen-Vercoe E."/>
        </authorList>
    </citation>
    <scope>NUCLEOTIDE SEQUENCE</scope>
    <source>
        <strain evidence="6">225I_12FAA</strain>
    </source>
</reference>
<accession>A0A0P0GKR1</accession>
<organism evidence="1 8">
    <name type="scientific">Bacteroides cellulosilyticus</name>
    <dbReference type="NCBI Taxonomy" id="246787"/>
    <lineage>
        <taxon>Bacteria</taxon>
        <taxon>Pseudomonadati</taxon>
        <taxon>Bacteroidota</taxon>
        <taxon>Bacteroidia</taxon>
        <taxon>Bacteroidales</taxon>
        <taxon>Bacteroidaceae</taxon>
        <taxon>Bacteroides</taxon>
    </lineage>
</organism>
<dbReference type="EMBL" id="JAVSNH010000001">
    <property type="protein sequence ID" value="MDT4513015.1"/>
    <property type="molecule type" value="Genomic_DNA"/>
</dbReference>
<evidence type="ECO:0000313" key="4">
    <source>
        <dbReference type="EMBL" id="KAA5415741.1"/>
    </source>
</evidence>
<evidence type="ECO:0000313" key="6">
    <source>
        <dbReference type="EMBL" id="MDT4513015.1"/>
    </source>
</evidence>
<dbReference type="EMBL" id="CP012801">
    <property type="protein sequence ID" value="ALJ61648.1"/>
    <property type="molecule type" value="Genomic_DNA"/>
</dbReference>
<evidence type="ECO:0000313" key="5">
    <source>
        <dbReference type="EMBL" id="MDE8695851.1"/>
    </source>
</evidence>
<evidence type="ECO:0000313" key="7">
    <source>
        <dbReference type="EMBL" id="RGS33140.1"/>
    </source>
</evidence>
<dbReference type="STRING" id="246787.BcellWH2_04431"/>
<dbReference type="PATRIC" id="fig|246787.4.peg.4578"/>
<dbReference type="Proteomes" id="UP000448877">
    <property type="component" value="Unassembled WGS sequence"/>
</dbReference>
<evidence type="ECO:0000313" key="1">
    <source>
        <dbReference type="EMBL" id="ALJ61648.1"/>
    </source>
</evidence>
<reference evidence="7 9" key="2">
    <citation type="submission" date="2018-08" db="EMBL/GenBank/DDBJ databases">
        <title>A genome reference for cultivated species of the human gut microbiota.</title>
        <authorList>
            <person name="Zou Y."/>
            <person name="Xue W."/>
            <person name="Luo G."/>
        </authorList>
    </citation>
    <scope>NUCLEOTIDE SEQUENCE [LARGE SCALE GENOMIC DNA]</scope>
    <source>
        <strain evidence="7 9">AF22-3AC</strain>
    </source>
</reference>
<dbReference type="GeneID" id="66309778"/>
<dbReference type="InterPro" id="IPR019620">
    <property type="entry name" value="Metal-bd_prot_put"/>
</dbReference>
<dbReference type="Proteomes" id="UP001221924">
    <property type="component" value="Unassembled WGS sequence"/>
</dbReference>
<reference evidence="5" key="4">
    <citation type="submission" date="2023-03" db="EMBL/GenBank/DDBJ databases">
        <title>DFI Biobank Strains.</title>
        <authorList>
            <person name="Mostad J."/>
            <person name="Paddock L."/>
            <person name="Medina S."/>
            <person name="Waligurski E."/>
            <person name="Barat B."/>
            <person name="Smith R."/>
            <person name="Burgo V."/>
            <person name="Metcalfe C."/>
            <person name="Woodson C."/>
            <person name="Sundararajan A."/>
            <person name="Ramaswamy R."/>
            <person name="Lin H."/>
            <person name="Pamer E.G."/>
        </authorList>
    </citation>
    <scope>NUCLEOTIDE SEQUENCE</scope>
    <source>
        <strain evidence="5">DFI.9.5</strain>
    </source>
</reference>
<dbReference type="KEGG" id="bcel:BcellWH2_04431"/>
<proteinExistence type="predicted"/>
<dbReference type="EMBL" id="JARFID010000018">
    <property type="protein sequence ID" value="MDE8695851.1"/>
    <property type="molecule type" value="Genomic_DNA"/>
</dbReference>
<dbReference type="Proteomes" id="UP000482653">
    <property type="component" value="Unassembled WGS sequence"/>
</dbReference>
<dbReference type="Proteomes" id="UP000283341">
    <property type="component" value="Unassembled WGS sequence"/>
</dbReference>
<gene>
    <name evidence="1" type="ORF">BcellWH2_04431</name>
    <name evidence="7" type="ORF">DWX97_22575</name>
    <name evidence="3" type="ORF">F2Y81_22695</name>
    <name evidence="2" type="ORF">F2Y86_05710</name>
    <name evidence="4" type="ORF">F2Y87_20295</name>
    <name evidence="5" type="ORF">PZH42_17210</name>
    <name evidence="6" type="ORF">RO785_18760</name>
</gene>
<reference evidence="10 11" key="3">
    <citation type="journal article" date="2019" name="Nat. Med.">
        <title>A library of human gut bacterial isolates paired with longitudinal multiomics data enables mechanistic microbiome research.</title>
        <authorList>
            <person name="Poyet M."/>
            <person name="Groussin M."/>
            <person name="Gibbons S.M."/>
            <person name="Avila-Pacheco J."/>
            <person name="Jiang X."/>
            <person name="Kearney S.M."/>
            <person name="Perrotta A.R."/>
            <person name="Berdy B."/>
            <person name="Zhao S."/>
            <person name="Lieberman T.D."/>
            <person name="Swanson P.K."/>
            <person name="Smith M."/>
            <person name="Roesemann S."/>
            <person name="Alexander J.E."/>
            <person name="Rich S.A."/>
            <person name="Livny J."/>
            <person name="Vlamakis H."/>
            <person name="Clish C."/>
            <person name="Bullock K."/>
            <person name="Deik A."/>
            <person name="Scott J."/>
            <person name="Pierce K.A."/>
            <person name="Xavier R.J."/>
            <person name="Alm E.J."/>
        </authorList>
    </citation>
    <scope>NUCLEOTIDE SEQUENCE [LARGE SCALE GENOMIC DNA]</scope>
    <source>
        <strain evidence="3 11">BIOML-A6</strain>
        <strain evidence="2 10">BIOML-A7</strain>
        <strain evidence="4 12">BIOML-A8</strain>
    </source>
</reference>
<dbReference type="Proteomes" id="UP001266995">
    <property type="component" value="Unassembled WGS sequence"/>
</dbReference>
<dbReference type="EMBL" id="VVYV01000051">
    <property type="protein sequence ID" value="KAA5413497.1"/>
    <property type="molecule type" value="Genomic_DNA"/>
</dbReference>
<evidence type="ECO:0000313" key="2">
    <source>
        <dbReference type="EMBL" id="KAA5410193.1"/>
    </source>
</evidence>
<evidence type="ECO:0000313" key="10">
    <source>
        <dbReference type="Proteomes" id="UP000325055"/>
    </source>
</evidence>
<dbReference type="NCBIfam" id="TIGR03853">
    <property type="entry name" value="matur_matur"/>
    <property type="match status" value="1"/>
</dbReference>
<dbReference type="EMBL" id="VVYW01000004">
    <property type="protein sequence ID" value="KAA5410193.1"/>
    <property type="molecule type" value="Genomic_DNA"/>
</dbReference>
<dbReference type="Pfam" id="PF10678">
    <property type="entry name" value="DUF2492"/>
    <property type="match status" value="1"/>
</dbReference>
<reference evidence="1 8" key="1">
    <citation type="journal article" date="2015" name="Science">
        <title>Genetic determinants of in vivo fitness and diet responsiveness in multiple human gut Bacteroides.</title>
        <authorList>
            <person name="Wu M."/>
            <person name="McNulty N.P."/>
            <person name="Rodionov D.A."/>
            <person name="Khoroshkin M.S."/>
            <person name="Griffin N.W."/>
            <person name="Cheng J."/>
            <person name="Latreille P."/>
            <person name="Kerstetter R.A."/>
            <person name="Terrapon N."/>
            <person name="Henrissat B."/>
            <person name="Osterman A.L."/>
            <person name="Gordon J.I."/>
        </authorList>
    </citation>
    <scope>NUCLEOTIDE SEQUENCE [LARGE SCALE GENOMIC DNA]</scope>
    <source>
        <strain evidence="1 8">WH2</strain>
    </source>
</reference>
<dbReference type="AlphaFoldDB" id="A0A0P0GKR1"/>
<evidence type="ECO:0000313" key="9">
    <source>
        <dbReference type="Proteomes" id="UP000283341"/>
    </source>
</evidence>
<dbReference type="EMBL" id="QRVJ01000031">
    <property type="protein sequence ID" value="RGS33140.1"/>
    <property type="molecule type" value="Genomic_DNA"/>
</dbReference>
<evidence type="ECO:0000313" key="8">
    <source>
        <dbReference type="Proteomes" id="UP000061809"/>
    </source>
</evidence>
<evidence type="ECO:0000313" key="11">
    <source>
        <dbReference type="Proteomes" id="UP000448877"/>
    </source>
</evidence>
<dbReference type="eggNOG" id="ENOG5032TZH">
    <property type="taxonomic scope" value="Bacteria"/>
</dbReference>
<protein>
    <submittedName>
        <fullName evidence="2">DUF2492 family protein</fullName>
    </submittedName>
    <submittedName>
        <fullName evidence="5">YecH family protein</fullName>
    </submittedName>
</protein>
<sequence length="77" mass="8778">MEQLHAHEVLHMMEGNSYSESSLKEAIIQKFGEHQHFYTCSAEDMDADKLIEFLKAKGKFMPADDGFTVDITKVCSH</sequence>
<evidence type="ECO:0000313" key="12">
    <source>
        <dbReference type="Proteomes" id="UP000482653"/>
    </source>
</evidence>
<evidence type="ECO:0000313" key="3">
    <source>
        <dbReference type="EMBL" id="KAA5413497.1"/>
    </source>
</evidence>